<keyword evidence="2" id="KW-1185">Reference proteome</keyword>
<dbReference type="EMBL" id="BMEY01000006">
    <property type="protein sequence ID" value="GGA71605.1"/>
    <property type="molecule type" value="Genomic_DNA"/>
</dbReference>
<protein>
    <submittedName>
        <fullName evidence="1">Uncharacterized protein</fullName>
    </submittedName>
</protein>
<reference evidence="1" key="2">
    <citation type="submission" date="2020-09" db="EMBL/GenBank/DDBJ databases">
        <authorList>
            <person name="Sun Q."/>
            <person name="Zhou Y."/>
        </authorList>
    </citation>
    <scope>NUCLEOTIDE SEQUENCE</scope>
    <source>
        <strain evidence="1">CGMCC 1.12408</strain>
    </source>
</reference>
<dbReference type="AlphaFoldDB" id="A0A916W773"/>
<comment type="caution">
    <text evidence="1">The sequence shown here is derived from an EMBL/GenBank/DDBJ whole genome shotgun (WGS) entry which is preliminary data.</text>
</comment>
<reference evidence="1" key="1">
    <citation type="journal article" date="2014" name="Int. J. Syst. Evol. Microbiol.">
        <title>Complete genome sequence of Corynebacterium casei LMG S-19264T (=DSM 44701T), isolated from a smear-ripened cheese.</title>
        <authorList>
            <consortium name="US DOE Joint Genome Institute (JGI-PGF)"/>
            <person name="Walter F."/>
            <person name="Albersmeier A."/>
            <person name="Kalinowski J."/>
            <person name="Ruckert C."/>
        </authorList>
    </citation>
    <scope>NUCLEOTIDE SEQUENCE</scope>
    <source>
        <strain evidence="1">CGMCC 1.12408</strain>
    </source>
</reference>
<organism evidence="1 2">
    <name type="scientific">Ornithinibacillus halotolerans</name>
    <dbReference type="NCBI Taxonomy" id="1274357"/>
    <lineage>
        <taxon>Bacteria</taxon>
        <taxon>Bacillati</taxon>
        <taxon>Bacillota</taxon>
        <taxon>Bacilli</taxon>
        <taxon>Bacillales</taxon>
        <taxon>Bacillaceae</taxon>
        <taxon>Ornithinibacillus</taxon>
    </lineage>
</organism>
<dbReference type="RefSeq" id="WP_188383999.1">
    <property type="nucleotide sequence ID" value="NZ_BMEY01000006.1"/>
</dbReference>
<evidence type="ECO:0000313" key="2">
    <source>
        <dbReference type="Proteomes" id="UP000613512"/>
    </source>
</evidence>
<evidence type="ECO:0000313" key="1">
    <source>
        <dbReference type="EMBL" id="GGA71605.1"/>
    </source>
</evidence>
<gene>
    <name evidence="1" type="ORF">GCM10008025_14400</name>
</gene>
<name>A0A916W773_9BACI</name>
<dbReference type="Proteomes" id="UP000613512">
    <property type="component" value="Unassembled WGS sequence"/>
</dbReference>
<proteinExistence type="predicted"/>
<accession>A0A916W773</accession>
<sequence>MEKIIHKESEADFIQYAFVTLLSLLTFKKIRKLESYRLELKKKREQKDEHYRV</sequence>